<organism evidence="1 2">
    <name type="scientific">Dendrobium nobile</name>
    <name type="common">Orchid</name>
    <dbReference type="NCBI Taxonomy" id="94219"/>
    <lineage>
        <taxon>Eukaryota</taxon>
        <taxon>Viridiplantae</taxon>
        <taxon>Streptophyta</taxon>
        <taxon>Embryophyta</taxon>
        <taxon>Tracheophyta</taxon>
        <taxon>Spermatophyta</taxon>
        <taxon>Magnoliopsida</taxon>
        <taxon>Liliopsida</taxon>
        <taxon>Asparagales</taxon>
        <taxon>Orchidaceae</taxon>
        <taxon>Epidendroideae</taxon>
        <taxon>Malaxideae</taxon>
        <taxon>Dendrobiinae</taxon>
        <taxon>Dendrobium</taxon>
    </lineage>
</organism>
<keyword evidence="2" id="KW-1185">Reference proteome</keyword>
<evidence type="ECO:0000313" key="1">
    <source>
        <dbReference type="EMBL" id="KAI0502170.1"/>
    </source>
</evidence>
<reference evidence="1" key="1">
    <citation type="journal article" date="2022" name="Front. Genet.">
        <title>Chromosome-Scale Assembly of the Dendrobium nobile Genome Provides Insights Into the Molecular Mechanism of the Biosynthesis of the Medicinal Active Ingredient of Dendrobium.</title>
        <authorList>
            <person name="Xu Q."/>
            <person name="Niu S.-C."/>
            <person name="Li K.-L."/>
            <person name="Zheng P.-J."/>
            <person name="Zhang X.-J."/>
            <person name="Jia Y."/>
            <person name="Liu Y."/>
            <person name="Niu Y.-X."/>
            <person name="Yu L.-H."/>
            <person name="Chen D.-F."/>
            <person name="Zhang G.-Q."/>
        </authorList>
    </citation>
    <scope>NUCLEOTIDE SEQUENCE</scope>
    <source>
        <tissue evidence="1">Leaf</tissue>
    </source>
</reference>
<sequence>MLSTTIDHLRPSPLPLSLPLPPAFGNRRHYHPIIASHSHRPHCHPLVTTRC</sequence>
<gene>
    <name evidence="1" type="ORF">KFK09_017117</name>
</gene>
<comment type="caution">
    <text evidence="1">The sequence shown here is derived from an EMBL/GenBank/DDBJ whole genome shotgun (WGS) entry which is preliminary data.</text>
</comment>
<dbReference type="AlphaFoldDB" id="A0A8T3B1F6"/>
<accession>A0A8T3B1F6</accession>
<protein>
    <submittedName>
        <fullName evidence="1">Uncharacterized protein</fullName>
    </submittedName>
</protein>
<dbReference type="Proteomes" id="UP000829196">
    <property type="component" value="Unassembled WGS sequence"/>
</dbReference>
<proteinExistence type="predicted"/>
<evidence type="ECO:0000313" key="2">
    <source>
        <dbReference type="Proteomes" id="UP000829196"/>
    </source>
</evidence>
<name>A0A8T3B1F6_DENNO</name>
<dbReference type="EMBL" id="JAGYWB010000012">
    <property type="protein sequence ID" value="KAI0502170.1"/>
    <property type="molecule type" value="Genomic_DNA"/>
</dbReference>